<dbReference type="RefSeq" id="WP_379536033.1">
    <property type="nucleotide sequence ID" value="NZ_JBHSBI010000063.1"/>
</dbReference>
<dbReference type="Gene3D" id="1.10.1040.10">
    <property type="entry name" value="N-(1-d-carboxylethyl)-l-norvaline Dehydrogenase, domain 2"/>
    <property type="match status" value="1"/>
</dbReference>
<gene>
    <name evidence="5" type="ORF">ACFOY2_54170</name>
</gene>
<dbReference type="Pfam" id="PF03446">
    <property type="entry name" value="NAD_binding_2"/>
    <property type="match status" value="1"/>
</dbReference>
<name>A0ABV8GV98_9ACTN</name>
<protein>
    <submittedName>
        <fullName evidence="5">NAD(P)-dependent oxidoreductase</fullName>
        <ecNumber evidence="5">1.1.-.-</ecNumber>
    </submittedName>
</protein>
<dbReference type="GO" id="GO:0016491">
    <property type="term" value="F:oxidoreductase activity"/>
    <property type="evidence" value="ECO:0007669"/>
    <property type="project" value="UniProtKB-KW"/>
</dbReference>
<evidence type="ECO:0000313" key="5">
    <source>
        <dbReference type="EMBL" id="MFC4016242.1"/>
    </source>
</evidence>
<dbReference type="Gene3D" id="3.40.50.720">
    <property type="entry name" value="NAD(P)-binding Rossmann-like Domain"/>
    <property type="match status" value="1"/>
</dbReference>
<dbReference type="EMBL" id="JBHSBI010000063">
    <property type="protein sequence ID" value="MFC4016242.1"/>
    <property type="molecule type" value="Genomic_DNA"/>
</dbReference>
<dbReference type="SUPFAM" id="SSF51735">
    <property type="entry name" value="NAD(P)-binding Rossmann-fold domains"/>
    <property type="match status" value="1"/>
</dbReference>
<keyword evidence="6" id="KW-1185">Reference proteome</keyword>
<evidence type="ECO:0000313" key="6">
    <source>
        <dbReference type="Proteomes" id="UP001595851"/>
    </source>
</evidence>
<dbReference type="Proteomes" id="UP001595851">
    <property type="component" value="Unassembled WGS sequence"/>
</dbReference>
<evidence type="ECO:0000259" key="4">
    <source>
        <dbReference type="Pfam" id="PF21761"/>
    </source>
</evidence>
<dbReference type="InterPro" id="IPR013328">
    <property type="entry name" value="6PGD_dom2"/>
</dbReference>
<dbReference type="InterPro" id="IPR006115">
    <property type="entry name" value="6PGDH_NADP-bd"/>
</dbReference>
<evidence type="ECO:0000256" key="2">
    <source>
        <dbReference type="ARBA" id="ARBA00023002"/>
    </source>
</evidence>
<accession>A0ABV8GV98</accession>
<dbReference type="PANTHER" id="PTHR43580:SF2">
    <property type="entry name" value="CYTOKINE-LIKE NUCLEAR FACTOR N-PAC"/>
    <property type="match status" value="1"/>
</dbReference>
<keyword evidence="2 5" id="KW-0560">Oxidoreductase</keyword>
<organism evidence="5 6">
    <name type="scientific">Nonomuraea purpurea</name>
    <dbReference type="NCBI Taxonomy" id="1849276"/>
    <lineage>
        <taxon>Bacteria</taxon>
        <taxon>Bacillati</taxon>
        <taxon>Actinomycetota</taxon>
        <taxon>Actinomycetes</taxon>
        <taxon>Streptosporangiales</taxon>
        <taxon>Streptosporangiaceae</taxon>
        <taxon>Nonomuraea</taxon>
    </lineage>
</organism>
<feature type="domain" description="NADPH-dependent reductive aminase-like C-terminal" evidence="4">
    <location>
        <begin position="167"/>
        <end position="295"/>
    </location>
</feature>
<comment type="caution">
    <text evidence="5">The sequence shown here is derived from an EMBL/GenBank/DDBJ whole genome shotgun (WGS) entry which is preliminary data.</text>
</comment>
<evidence type="ECO:0000259" key="3">
    <source>
        <dbReference type="Pfam" id="PF03446"/>
    </source>
</evidence>
<dbReference type="InterPro" id="IPR048666">
    <property type="entry name" value="RedAm-like_C"/>
</dbReference>
<dbReference type="InterPro" id="IPR036291">
    <property type="entry name" value="NAD(P)-bd_dom_sf"/>
</dbReference>
<dbReference type="PIRSF" id="PIRSF000103">
    <property type="entry name" value="HIBADH"/>
    <property type="match status" value="1"/>
</dbReference>
<feature type="domain" description="6-phosphogluconate dehydrogenase NADP-binding" evidence="3">
    <location>
        <begin position="13"/>
        <end position="160"/>
    </location>
</feature>
<reference evidence="6" key="1">
    <citation type="journal article" date="2019" name="Int. J. Syst. Evol. Microbiol.">
        <title>The Global Catalogue of Microorganisms (GCM) 10K type strain sequencing project: providing services to taxonomists for standard genome sequencing and annotation.</title>
        <authorList>
            <consortium name="The Broad Institute Genomics Platform"/>
            <consortium name="The Broad Institute Genome Sequencing Center for Infectious Disease"/>
            <person name="Wu L."/>
            <person name="Ma J."/>
        </authorList>
    </citation>
    <scope>NUCLEOTIDE SEQUENCE [LARGE SCALE GENOMIC DNA]</scope>
    <source>
        <strain evidence="6">TBRC 1276</strain>
    </source>
</reference>
<comment type="similarity">
    <text evidence="1">Belongs to the HIBADH-related family.</text>
</comment>
<dbReference type="PANTHER" id="PTHR43580">
    <property type="entry name" value="OXIDOREDUCTASE GLYR1-RELATED"/>
    <property type="match status" value="1"/>
</dbReference>
<proteinExistence type="inferred from homology"/>
<dbReference type="Pfam" id="PF21761">
    <property type="entry name" value="RedAm-like_C"/>
    <property type="match status" value="1"/>
</dbReference>
<sequence>MTDQYSSARDTAVTVIGLGPMGSALAHTLLGKGRSLTVWNRTPGKADGLVAEGAHRAATVADAVAASPVTIVCLNDYATMYQVFESAGALSGHALVNLNSGTPAEARTAAVWAAERDLDYLDGAIMVPPALIGYDGSALLYSGARDVLDRHREILADLGDPRHLGADPGLAVLFNTALLGMMYATINGFLHAAALTDSAGVPAAEFAEIALGWFMPVVLDPASLAEQAPNLDKGVYPGDQGTMQMNLNALEHIARTSVEQGVHPAHPQLMKQLAEQAIAQGHGTENYFALFEILKNPGAETPLRAMRPNIRSGS</sequence>
<dbReference type="EC" id="1.1.-.-" evidence="5"/>
<evidence type="ECO:0000256" key="1">
    <source>
        <dbReference type="ARBA" id="ARBA00009080"/>
    </source>
</evidence>
<dbReference type="InterPro" id="IPR051265">
    <property type="entry name" value="HIBADH-related_NP60_sf"/>
</dbReference>
<dbReference type="InterPro" id="IPR015815">
    <property type="entry name" value="HIBADH-related"/>
</dbReference>